<dbReference type="STRING" id="1046627.BZARG_100"/>
<accession>G2E989</accession>
<evidence type="ECO:0000313" key="2">
    <source>
        <dbReference type="EMBL" id="EGV44888.2"/>
    </source>
</evidence>
<keyword evidence="3" id="KW-1185">Reference proteome</keyword>
<dbReference type="eggNOG" id="ENOG50302WT">
    <property type="taxonomic scope" value="Bacteria"/>
</dbReference>
<sequence length="159" mass="19183">MRTSNYKVKNIIISVYFVLIMFAVFLLILFNTFGDIENNSFTSTFIIWFIFIALFFLVHFISKYFEYDSDGLKVTVKNKGLLISEYFNYREHTVTFKKSRLVDFKMNNYIIYKELVLFIGNKKDHHINKERFNITLVTQKKRKFIRHSLIKMIKNNSKE</sequence>
<evidence type="ECO:0000256" key="1">
    <source>
        <dbReference type="SAM" id="Phobius"/>
    </source>
</evidence>
<dbReference type="Proteomes" id="UP000003730">
    <property type="component" value="Unassembled WGS sequence"/>
</dbReference>
<feature type="transmembrane region" description="Helical" evidence="1">
    <location>
        <begin position="45"/>
        <end position="65"/>
    </location>
</feature>
<feature type="transmembrane region" description="Helical" evidence="1">
    <location>
        <begin position="12"/>
        <end position="33"/>
    </location>
</feature>
<dbReference type="RefSeq" id="WP_040287862.1">
    <property type="nucleotide sequence ID" value="NZ_AFXZ01000002.1"/>
</dbReference>
<gene>
    <name evidence="2" type="ORF">BZARG_100</name>
</gene>
<proteinExistence type="predicted"/>
<keyword evidence="1" id="KW-1133">Transmembrane helix</keyword>
<dbReference type="EMBL" id="AFXZ01000002">
    <property type="protein sequence ID" value="EGV44888.2"/>
    <property type="molecule type" value="Genomic_DNA"/>
</dbReference>
<keyword evidence="1" id="KW-0472">Membrane</keyword>
<protein>
    <submittedName>
        <fullName evidence="2">Uncharacterized protein</fullName>
    </submittedName>
</protein>
<evidence type="ECO:0000313" key="3">
    <source>
        <dbReference type="Proteomes" id="UP000003730"/>
    </source>
</evidence>
<comment type="caution">
    <text evidence="2">The sequence shown here is derived from an EMBL/GenBank/DDBJ whole genome shotgun (WGS) entry which is preliminary data.</text>
</comment>
<reference evidence="2 3" key="1">
    <citation type="journal article" date="2008" name="Int. J. Syst. Evol. Microbiol.">
        <title>Bizionia argentinensis sp. nov., isolated from surface marine water in Antarctica.</title>
        <authorList>
            <person name="Bercovich A."/>
            <person name="Vazquez S.C."/>
            <person name="Yankilevich P."/>
            <person name="Coria S.H."/>
            <person name="Foti M."/>
            <person name="Hernandez E."/>
            <person name="Vidal A."/>
            <person name="Ruberto L."/>
            <person name="Melo C."/>
            <person name="Marenssi S."/>
            <person name="Criscuolo M."/>
            <person name="Memoli M."/>
            <person name="Arguelles M."/>
            <person name="Mac Cormack W.P."/>
        </authorList>
    </citation>
    <scope>NUCLEOTIDE SEQUENCE [LARGE SCALE GENOMIC DNA]</scope>
    <source>
        <strain evidence="2 3">JUB59</strain>
    </source>
</reference>
<dbReference type="OrthoDB" id="1452926at2"/>
<dbReference type="AlphaFoldDB" id="G2E989"/>
<organism evidence="2 3">
    <name type="scientific">Bizionia argentinensis JUB59</name>
    <dbReference type="NCBI Taxonomy" id="1046627"/>
    <lineage>
        <taxon>Bacteria</taxon>
        <taxon>Pseudomonadati</taxon>
        <taxon>Bacteroidota</taxon>
        <taxon>Flavobacteriia</taxon>
        <taxon>Flavobacteriales</taxon>
        <taxon>Flavobacteriaceae</taxon>
        <taxon>Bizionia</taxon>
    </lineage>
</organism>
<name>G2E989_9FLAO</name>
<keyword evidence="1" id="KW-0812">Transmembrane</keyword>